<feature type="region of interest" description="Disordered" evidence="1">
    <location>
        <begin position="68"/>
        <end position="152"/>
    </location>
</feature>
<keyword evidence="3" id="KW-1185">Reference proteome</keyword>
<dbReference type="OrthoDB" id="5408734at2759"/>
<protein>
    <submittedName>
        <fullName evidence="2">Uncharacterized protein</fullName>
    </submittedName>
</protein>
<feature type="compositionally biased region" description="Basic and acidic residues" evidence="1">
    <location>
        <begin position="142"/>
        <end position="152"/>
    </location>
</feature>
<accession>A0A9P4MNL2</accession>
<name>A0A9P4MNL2_9PLEO</name>
<comment type="caution">
    <text evidence="2">The sequence shown here is derived from an EMBL/GenBank/DDBJ whole genome shotgun (WGS) entry which is preliminary data.</text>
</comment>
<reference evidence="2" key="1">
    <citation type="journal article" date="2020" name="Stud. Mycol.">
        <title>101 Dothideomycetes genomes: a test case for predicting lifestyles and emergence of pathogens.</title>
        <authorList>
            <person name="Haridas S."/>
            <person name="Albert R."/>
            <person name="Binder M."/>
            <person name="Bloem J."/>
            <person name="Labutti K."/>
            <person name="Salamov A."/>
            <person name="Andreopoulos B."/>
            <person name="Baker S."/>
            <person name="Barry K."/>
            <person name="Bills G."/>
            <person name="Bluhm B."/>
            <person name="Cannon C."/>
            <person name="Castanera R."/>
            <person name="Culley D."/>
            <person name="Daum C."/>
            <person name="Ezra D."/>
            <person name="Gonzalez J."/>
            <person name="Henrissat B."/>
            <person name="Kuo A."/>
            <person name="Liang C."/>
            <person name="Lipzen A."/>
            <person name="Lutzoni F."/>
            <person name="Magnuson J."/>
            <person name="Mondo S."/>
            <person name="Nolan M."/>
            <person name="Ohm R."/>
            <person name="Pangilinan J."/>
            <person name="Park H.-J."/>
            <person name="Ramirez L."/>
            <person name="Alfaro M."/>
            <person name="Sun H."/>
            <person name="Tritt A."/>
            <person name="Yoshinaga Y."/>
            <person name="Zwiers L.-H."/>
            <person name="Turgeon B."/>
            <person name="Goodwin S."/>
            <person name="Spatafora J."/>
            <person name="Crous P."/>
            <person name="Grigoriev I."/>
        </authorList>
    </citation>
    <scope>NUCLEOTIDE SEQUENCE</scope>
    <source>
        <strain evidence="2">ATCC 74209</strain>
    </source>
</reference>
<dbReference type="AlphaFoldDB" id="A0A9P4MNL2"/>
<sequence length="152" mass="17273">MDHSWKPNGRPQSTLAQNFSAALDDLFQINGGLDALSKNVHRRKQTVTIQTSELEQLEARLRETEERLKLVKSSPTSLTRKDSQRRTPVEGSFSEEDKSRINNTRLVHRPRQDADKPTTEGARSHTPSSYNSAEYVVVDRPSTAREEDEKQA</sequence>
<evidence type="ECO:0000313" key="3">
    <source>
        <dbReference type="Proteomes" id="UP000799536"/>
    </source>
</evidence>
<gene>
    <name evidence="2" type="ORF">GQ43DRAFT_111086</name>
</gene>
<dbReference type="EMBL" id="ML994065">
    <property type="protein sequence ID" value="KAF2199629.1"/>
    <property type="molecule type" value="Genomic_DNA"/>
</dbReference>
<proteinExistence type="predicted"/>
<organism evidence="2 3">
    <name type="scientific">Delitschia confertaspora ATCC 74209</name>
    <dbReference type="NCBI Taxonomy" id="1513339"/>
    <lineage>
        <taxon>Eukaryota</taxon>
        <taxon>Fungi</taxon>
        <taxon>Dikarya</taxon>
        <taxon>Ascomycota</taxon>
        <taxon>Pezizomycotina</taxon>
        <taxon>Dothideomycetes</taxon>
        <taxon>Pleosporomycetidae</taxon>
        <taxon>Pleosporales</taxon>
        <taxon>Delitschiaceae</taxon>
        <taxon>Delitschia</taxon>
    </lineage>
</organism>
<feature type="compositionally biased region" description="Basic and acidic residues" evidence="1">
    <location>
        <begin position="79"/>
        <end position="88"/>
    </location>
</feature>
<evidence type="ECO:0000313" key="2">
    <source>
        <dbReference type="EMBL" id="KAF2199629.1"/>
    </source>
</evidence>
<evidence type="ECO:0000256" key="1">
    <source>
        <dbReference type="SAM" id="MobiDB-lite"/>
    </source>
</evidence>
<dbReference type="Proteomes" id="UP000799536">
    <property type="component" value="Unassembled WGS sequence"/>
</dbReference>